<evidence type="ECO:0000313" key="10">
    <source>
        <dbReference type="EMBL" id="MBU3851748.1"/>
    </source>
</evidence>
<keyword evidence="1" id="KW-0540">Nuclease</keyword>
<dbReference type="GO" id="GO:0043571">
    <property type="term" value="P:maintenance of CRISPR repeat elements"/>
    <property type="evidence" value="ECO:0007669"/>
    <property type="project" value="InterPro"/>
</dbReference>
<dbReference type="GO" id="GO:0016787">
    <property type="term" value="F:hydrolase activity"/>
    <property type="evidence" value="ECO:0007669"/>
    <property type="project" value="UniProtKB-KW"/>
</dbReference>
<dbReference type="HAMAP" id="MF_01470">
    <property type="entry name" value="Cas1"/>
    <property type="match status" value="1"/>
</dbReference>
<dbReference type="AlphaFoldDB" id="A0A948X1A8"/>
<dbReference type="PANTHER" id="PTHR34353">
    <property type="entry name" value="CRISPR-ASSOCIATED ENDONUCLEASE CAS1 1"/>
    <property type="match status" value="1"/>
</dbReference>
<dbReference type="NCBIfam" id="TIGR00287">
    <property type="entry name" value="cas1"/>
    <property type="match status" value="1"/>
</dbReference>
<dbReference type="Gene3D" id="1.20.120.920">
    <property type="entry name" value="CRISPR-associated endonuclease Cas1, C-terminal domain"/>
    <property type="match status" value="1"/>
</dbReference>
<keyword evidence="4" id="KW-0378">Hydrolase</keyword>
<evidence type="ECO:0000256" key="1">
    <source>
        <dbReference type="ARBA" id="ARBA00022722"/>
    </source>
</evidence>
<dbReference type="InterPro" id="IPR050646">
    <property type="entry name" value="Cas1"/>
</dbReference>
<evidence type="ECO:0000256" key="6">
    <source>
        <dbReference type="ARBA" id="ARBA00023118"/>
    </source>
</evidence>
<accession>A0A948X1A8</accession>
<keyword evidence="8" id="KW-0464">Manganese</keyword>
<dbReference type="GO" id="GO:0046872">
    <property type="term" value="F:metal ion binding"/>
    <property type="evidence" value="ECO:0007669"/>
    <property type="project" value="UniProtKB-KW"/>
</dbReference>
<dbReference type="GO" id="GO:0051607">
    <property type="term" value="P:defense response to virus"/>
    <property type="evidence" value="ECO:0007669"/>
    <property type="project" value="UniProtKB-KW"/>
</dbReference>
<evidence type="ECO:0000256" key="9">
    <source>
        <dbReference type="ARBA" id="ARBA00038592"/>
    </source>
</evidence>
<protein>
    <submittedName>
        <fullName evidence="10">Type II CRISPR-associated endonuclease Cas1</fullName>
    </submittedName>
</protein>
<evidence type="ECO:0000256" key="8">
    <source>
        <dbReference type="ARBA" id="ARBA00023211"/>
    </source>
</evidence>
<dbReference type="GO" id="GO:0004520">
    <property type="term" value="F:DNA endonuclease activity"/>
    <property type="evidence" value="ECO:0007669"/>
    <property type="project" value="InterPro"/>
</dbReference>
<name>A0A948X1A8_9LACO</name>
<dbReference type="InterPro" id="IPR042206">
    <property type="entry name" value="CRISPR-assoc_Cas1_C"/>
</dbReference>
<proteinExistence type="inferred from homology"/>
<reference evidence="10" key="2">
    <citation type="submission" date="2021-04" db="EMBL/GenBank/DDBJ databases">
        <authorList>
            <person name="Gilroy R."/>
        </authorList>
    </citation>
    <scope>NUCLEOTIDE SEQUENCE</scope>
    <source>
        <strain evidence="10">F6-6636</strain>
    </source>
</reference>
<evidence type="ECO:0000256" key="4">
    <source>
        <dbReference type="ARBA" id="ARBA00022801"/>
    </source>
</evidence>
<dbReference type="Proteomes" id="UP000777303">
    <property type="component" value="Unassembled WGS sequence"/>
</dbReference>
<sequence length="254" mass="29833">MGWRTLCVKDNERIRLKLDNIEIIKNGREVYVPLSDIESIILEGQDTTISTRLLAKLSKNHIMLIVCDQKYLPAGIFLEYGQYHRSAKRVKKQLQWTDDLMRRAWQQIVSQKIINQIKFAHYLEVDHSRLELMNSLLEELQPGDPTNREGHAAKVYFNSIYGNEFSRELDCIENMAMNFGYTIIRSYIARAVVANGLITARGLFHTNEYNQFNLVDDLMEPFRPLVDYWIHTQVLDDKIDHLTYEKRLKIIDIV</sequence>
<dbReference type="Gene3D" id="3.100.10.20">
    <property type="entry name" value="CRISPR-associated endonuclease Cas1, N-terminal domain"/>
    <property type="match status" value="1"/>
</dbReference>
<keyword evidence="6" id="KW-0051">Antiviral defense</keyword>
<evidence type="ECO:0000256" key="5">
    <source>
        <dbReference type="ARBA" id="ARBA00022842"/>
    </source>
</evidence>
<comment type="subunit">
    <text evidence="9">Homodimer, forms a heterotetramer with a Cas2 homodimer.</text>
</comment>
<feature type="non-terminal residue" evidence="10">
    <location>
        <position position="254"/>
    </location>
</feature>
<dbReference type="InterPro" id="IPR019855">
    <property type="entry name" value="CRISPR-assoc_Cas1_NMENI"/>
</dbReference>
<evidence type="ECO:0000256" key="2">
    <source>
        <dbReference type="ARBA" id="ARBA00022723"/>
    </source>
</evidence>
<keyword evidence="7" id="KW-0238">DNA-binding</keyword>
<keyword evidence="3 10" id="KW-0255">Endonuclease</keyword>
<keyword evidence="2" id="KW-0479">Metal-binding</keyword>
<dbReference type="GO" id="GO:0003677">
    <property type="term" value="F:DNA binding"/>
    <property type="evidence" value="ECO:0007669"/>
    <property type="project" value="UniProtKB-KW"/>
</dbReference>
<evidence type="ECO:0000256" key="3">
    <source>
        <dbReference type="ARBA" id="ARBA00022759"/>
    </source>
</evidence>
<dbReference type="NCBIfam" id="TIGR03639">
    <property type="entry name" value="cas1_NMENI"/>
    <property type="match status" value="1"/>
</dbReference>
<reference evidence="10" key="1">
    <citation type="journal article" date="2021" name="PeerJ">
        <title>Extensive microbial diversity within the chicken gut microbiome revealed by metagenomics and culture.</title>
        <authorList>
            <person name="Gilroy R."/>
            <person name="Ravi A."/>
            <person name="Getino M."/>
            <person name="Pursley I."/>
            <person name="Horton D.L."/>
            <person name="Alikhan N.F."/>
            <person name="Baker D."/>
            <person name="Gharbi K."/>
            <person name="Hall N."/>
            <person name="Watson M."/>
            <person name="Adriaenssens E.M."/>
            <person name="Foster-Nyarko E."/>
            <person name="Jarju S."/>
            <person name="Secka A."/>
            <person name="Antonio M."/>
            <person name="Oren A."/>
            <person name="Chaudhuri R.R."/>
            <person name="La Ragione R."/>
            <person name="Hildebrand F."/>
            <person name="Pallen M.J."/>
        </authorList>
    </citation>
    <scope>NUCLEOTIDE SEQUENCE</scope>
    <source>
        <strain evidence="10">F6-6636</strain>
    </source>
</reference>
<comment type="caution">
    <text evidence="10">The sequence shown here is derived from an EMBL/GenBank/DDBJ whole genome shotgun (WGS) entry which is preliminary data.</text>
</comment>
<dbReference type="InterPro" id="IPR002729">
    <property type="entry name" value="CRISPR-assoc_Cas1"/>
</dbReference>
<dbReference type="InterPro" id="IPR042211">
    <property type="entry name" value="CRISPR-assoc_Cas1_N"/>
</dbReference>
<dbReference type="PANTHER" id="PTHR34353:SF2">
    <property type="entry name" value="CRISPR-ASSOCIATED ENDONUCLEASE CAS1 1"/>
    <property type="match status" value="1"/>
</dbReference>
<organism evidence="10 11">
    <name type="scientific">Candidatus Paralactobacillus gallistercoris</name>
    <dbReference type="NCBI Taxonomy" id="2838724"/>
    <lineage>
        <taxon>Bacteria</taxon>
        <taxon>Bacillati</taxon>
        <taxon>Bacillota</taxon>
        <taxon>Bacilli</taxon>
        <taxon>Lactobacillales</taxon>
        <taxon>Lactobacillaceae</taxon>
        <taxon>Lactobacillus</taxon>
    </lineage>
</organism>
<evidence type="ECO:0000313" key="11">
    <source>
        <dbReference type="Proteomes" id="UP000777303"/>
    </source>
</evidence>
<keyword evidence="5" id="KW-0460">Magnesium</keyword>
<evidence type="ECO:0000256" key="7">
    <source>
        <dbReference type="ARBA" id="ARBA00023125"/>
    </source>
</evidence>
<dbReference type="EMBL" id="JAHLFS010000047">
    <property type="protein sequence ID" value="MBU3851748.1"/>
    <property type="molecule type" value="Genomic_DNA"/>
</dbReference>
<dbReference type="Pfam" id="PF01867">
    <property type="entry name" value="Cas_Cas1"/>
    <property type="match status" value="1"/>
</dbReference>
<gene>
    <name evidence="10" type="primary">cas1</name>
    <name evidence="10" type="ORF">H9901_03515</name>
</gene>